<organism evidence="1 2">
    <name type="scientific">Cardiocondyla obscurior</name>
    <dbReference type="NCBI Taxonomy" id="286306"/>
    <lineage>
        <taxon>Eukaryota</taxon>
        <taxon>Metazoa</taxon>
        <taxon>Ecdysozoa</taxon>
        <taxon>Arthropoda</taxon>
        <taxon>Hexapoda</taxon>
        <taxon>Insecta</taxon>
        <taxon>Pterygota</taxon>
        <taxon>Neoptera</taxon>
        <taxon>Endopterygota</taxon>
        <taxon>Hymenoptera</taxon>
        <taxon>Apocrita</taxon>
        <taxon>Aculeata</taxon>
        <taxon>Formicoidea</taxon>
        <taxon>Formicidae</taxon>
        <taxon>Myrmicinae</taxon>
        <taxon>Cardiocondyla</taxon>
    </lineage>
</organism>
<protein>
    <submittedName>
        <fullName evidence="1">Uncharacterized protein</fullName>
    </submittedName>
</protein>
<dbReference type="EMBL" id="JADYXP020000062">
    <property type="protein sequence ID" value="KAL0098463.1"/>
    <property type="molecule type" value="Genomic_DNA"/>
</dbReference>
<comment type="caution">
    <text evidence="1">The sequence shown here is derived from an EMBL/GenBank/DDBJ whole genome shotgun (WGS) entry which is preliminary data.</text>
</comment>
<keyword evidence="2" id="KW-1185">Reference proteome</keyword>
<reference evidence="1 2" key="1">
    <citation type="submission" date="2023-03" db="EMBL/GenBank/DDBJ databases">
        <title>High recombination rates correlate with genetic variation in Cardiocondyla obscurior ants.</title>
        <authorList>
            <person name="Errbii M."/>
        </authorList>
    </citation>
    <scope>NUCLEOTIDE SEQUENCE [LARGE SCALE GENOMIC DNA]</scope>
    <source>
        <strain evidence="1">Alpha-2009</strain>
        <tissue evidence="1">Whole body</tissue>
    </source>
</reference>
<evidence type="ECO:0000313" key="1">
    <source>
        <dbReference type="EMBL" id="KAL0098463.1"/>
    </source>
</evidence>
<name>A0AAW2E4W5_9HYME</name>
<dbReference type="Proteomes" id="UP001430953">
    <property type="component" value="Unassembled WGS sequence"/>
</dbReference>
<proteinExistence type="predicted"/>
<accession>A0AAW2E4W5</accession>
<sequence length="137" mass="15019">MTLICSRKFSTVLLRSDRAVARSDGEIIFLMSRAISFSGDNLSGCIKINFQSLQVQVWVAVHFTDTSTVCCVLRTLYLPMPEFARTHAVSLLDEPAISAVVSSCDLVFSTCANIILTIDAHVACSPRQEDHTSQLPP</sequence>
<evidence type="ECO:0000313" key="2">
    <source>
        <dbReference type="Proteomes" id="UP001430953"/>
    </source>
</evidence>
<gene>
    <name evidence="1" type="ORF">PUN28_020419</name>
</gene>
<dbReference type="AlphaFoldDB" id="A0AAW2E4W5"/>